<dbReference type="GO" id="GO:0016020">
    <property type="term" value="C:membrane"/>
    <property type="evidence" value="ECO:0007669"/>
    <property type="project" value="UniProtKB-SubCell"/>
</dbReference>
<dbReference type="InterPro" id="IPR036259">
    <property type="entry name" value="MFS_trans_sf"/>
</dbReference>
<evidence type="ECO:0000256" key="1">
    <source>
        <dbReference type="ARBA" id="ARBA00004141"/>
    </source>
</evidence>
<protein>
    <submittedName>
        <fullName evidence="11">General substrate transporter</fullName>
    </submittedName>
</protein>
<feature type="transmembrane region" description="Helical" evidence="9">
    <location>
        <begin position="367"/>
        <end position="388"/>
    </location>
</feature>
<comment type="subcellular location">
    <subcellularLocation>
        <location evidence="1">Membrane</location>
        <topology evidence="1">Multi-pass membrane protein</topology>
    </subcellularLocation>
</comment>
<keyword evidence="4 9" id="KW-0812">Transmembrane</keyword>
<feature type="transmembrane region" description="Helical" evidence="9">
    <location>
        <begin position="89"/>
        <end position="109"/>
    </location>
</feature>
<dbReference type="PANTHER" id="PTHR48022:SF64">
    <property type="entry name" value="MAJOR FACILITATOR SUPERFAMILY (MFS) PROFILE DOMAIN-CONTAINING PROTEIN"/>
    <property type="match status" value="1"/>
</dbReference>
<dbReference type="AlphaFoldDB" id="A0A8K0X5C8"/>
<evidence type="ECO:0000256" key="3">
    <source>
        <dbReference type="ARBA" id="ARBA00022448"/>
    </source>
</evidence>
<keyword evidence="5 9" id="KW-1133">Transmembrane helix</keyword>
<dbReference type="PANTHER" id="PTHR48022">
    <property type="entry name" value="PLASTIDIC GLUCOSE TRANSPORTER 4"/>
    <property type="match status" value="1"/>
</dbReference>
<accession>A0A8K0X5C8</accession>
<dbReference type="Pfam" id="PF00083">
    <property type="entry name" value="Sugar_tr"/>
    <property type="match status" value="1"/>
</dbReference>
<feature type="transmembrane region" description="Helical" evidence="9">
    <location>
        <begin position="121"/>
        <end position="140"/>
    </location>
</feature>
<comment type="similarity">
    <text evidence="2 7">Belongs to the major facilitator superfamily. Sugar transporter (TC 2.A.1.1) family.</text>
</comment>
<sequence>MASKIPEKDPSVSEVADDSPARETLDQQITRLASEAPPFYRNHNLLILYLLIIPGCLMPAVTLGFDAAIMNGLQAVPAWDTYFNKPRGAVLGLLSASIGLGCIVATPFISVVGDRWGRRMGIFLGAVIMAIGGVLQGASINIAMFVISRFIIGFGLVFANTYAPMLIGELAHPRDRQVITSLYQTSWYLGAVAAAWTTFGTFRIPSDWAWRIPSYLQAAPASVQIFCIWFLPESPRFDIAKGRPEKARDFLFKYHADGNEKSELAELEYREMRAVIEAEVANNTGWRTLLKTPGNRRRILVLVLLGIFSQWSGNGLVSYYLVRVLETAGITNSRIVNIINGCLMIFNWLTAVASAFASGRLRRRTQFIISVSGMLAVFSAQTLCAGLYSERHIASAGYGVLAMLFLFYIFFNFAFNALLYSYPVEVLPYPIRAKGFSVLMFFNKGSSFLNAFVNPVGLKALGWKYYIVYVVWLCFELAGVYLFFPETSGRSLEAIAEVFDGPAAIDTEKARADGLEGNAKEGLKQDVKQD</sequence>
<feature type="transmembrane region" description="Helical" evidence="9">
    <location>
        <begin position="187"/>
        <end position="206"/>
    </location>
</feature>
<dbReference type="GO" id="GO:0005351">
    <property type="term" value="F:carbohydrate:proton symporter activity"/>
    <property type="evidence" value="ECO:0007669"/>
    <property type="project" value="TreeGrafter"/>
</dbReference>
<keyword evidence="6 9" id="KW-0472">Membrane</keyword>
<feature type="domain" description="Major facilitator superfamily (MFS) profile" evidence="10">
    <location>
        <begin position="52"/>
        <end position="488"/>
    </location>
</feature>
<name>A0A8K0X5C8_9PEZI</name>
<feature type="transmembrane region" description="Helical" evidence="9">
    <location>
        <begin position="46"/>
        <end position="69"/>
    </location>
</feature>
<comment type="caution">
    <text evidence="11">The sequence shown here is derived from an EMBL/GenBank/DDBJ whole genome shotgun (WGS) entry which is preliminary data.</text>
</comment>
<organism evidence="11 12">
    <name type="scientific">Plectosphaerella cucumerina</name>
    <dbReference type="NCBI Taxonomy" id="40658"/>
    <lineage>
        <taxon>Eukaryota</taxon>
        <taxon>Fungi</taxon>
        <taxon>Dikarya</taxon>
        <taxon>Ascomycota</taxon>
        <taxon>Pezizomycotina</taxon>
        <taxon>Sordariomycetes</taxon>
        <taxon>Hypocreomycetidae</taxon>
        <taxon>Glomerellales</taxon>
        <taxon>Plectosphaerellaceae</taxon>
        <taxon>Plectosphaerella</taxon>
    </lineage>
</organism>
<dbReference type="Gene3D" id="1.20.1250.20">
    <property type="entry name" value="MFS general substrate transporter like domains"/>
    <property type="match status" value="1"/>
</dbReference>
<dbReference type="InterPro" id="IPR020846">
    <property type="entry name" value="MFS_dom"/>
</dbReference>
<dbReference type="FunFam" id="1.20.1250.20:FF:000117">
    <property type="entry name" value="MFS hexose transporter"/>
    <property type="match status" value="1"/>
</dbReference>
<feature type="transmembrane region" description="Helical" evidence="9">
    <location>
        <begin position="465"/>
        <end position="484"/>
    </location>
</feature>
<dbReference type="PROSITE" id="PS50850">
    <property type="entry name" value="MFS"/>
    <property type="match status" value="1"/>
</dbReference>
<evidence type="ECO:0000256" key="9">
    <source>
        <dbReference type="SAM" id="Phobius"/>
    </source>
</evidence>
<dbReference type="OrthoDB" id="4825552at2759"/>
<evidence type="ECO:0000259" key="10">
    <source>
        <dbReference type="PROSITE" id="PS50850"/>
    </source>
</evidence>
<dbReference type="NCBIfam" id="TIGR00879">
    <property type="entry name" value="SP"/>
    <property type="match status" value="1"/>
</dbReference>
<dbReference type="Proteomes" id="UP000813385">
    <property type="component" value="Unassembled WGS sequence"/>
</dbReference>
<evidence type="ECO:0000256" key="7">
    <source>
        <dbReference type="RuleBase" id="RU003346"/>
    </source>
</evidence>
<evidence type="ECO:0000256" key="4">
    <source>
        <dbReference type="ARBA" id="ARBA00022692"/>
    </source>
</evidence>
<keyword evidence="12" id="KW-1185">Reference proteome</keyword>
<dbReference type="InterPro" id="IPR003663">
    <property type="entry name" value="Sugar/inositol_transpt"/>
</dbReference>
<feature type="compositionally biased region" description="Basic and acidic residues" evidence="8">
    <location>
        <begin position="1"/>
        <end position="11"/>
    </location>
</feature>
<feature type="transmembrane region" description="Helical" evidence="9">
    <location>
        <begin position="400"/>
        <end position="423"/>
    </location>
</feature>
<reference evidence="11" key="1">
    <citation type="journal article" date="2021" name="Nat. Commun.">
        <title>Genetic determinants of endophytism in the Arabidopsis root mycobiome.</title>
        <authorList>
            <person name="Mesny F."/>
            <person name="Miyauchi S."/>
            <person name="Thiergart T."/>
            <person name="Pickel B."/>
            <person name="Atanasova L."/>
            <person name="Karlsson M."/>
            <person name="Huettel B."/>
            <person name="Barry K.W."/>
            <person name="Haridas S."/>
            <person name="Chen C."/>
            <person name="Bauer D."/>
            <person name="Andreopoulos W."/>
            <person name="Pangilinan J."/>
            <person name="LaButti K."/>
            <person name="Riley R."/>
            <person name="Lipzen A."/>
            <person name="Clum A."/>
            <person name="Drula E."/>
            <person name="Henrissat B."/>
            <person name="Kohler A."/>
            <person name="Grigoriev I.V."/>
            <person name="Martin F.M."/>
            <person name="Hacquard S."/>
        </authorList>
    </citation>
    <scope>NUCLEOTIDE SEQUENCE</scope>
    <source>
        <strain evidence="11">MPI-CAGE-AT-0016</strain>
    </source>
</reference>
<feature type="transmembrane region" description="Helical" evidence="9">
    <location>
        <begin position="334"/>
        <end position="355"/>
    </location>
</feature>
<evidence type="ECO:0000313" key="11">
    <source>
        <dbReference type="EMBL" id="KAH7367708.1"/>
    </source>
</evidence>
<dbReference type="InterPro" id="IPR050360">
    <property type="entry name" value="MFS_Sugar_Transporters"/>
</dbReference>
<dbReference type="SUPFAM" id="SSF103473">
    <property type="entry name" value="MFS general substrate transporter"/>
    <property type="match status" value="1"/>
</dbReference>
<evidence type="ECO:0000313" key="12">
    <source>
        <dbReference type="Proteomes" id="UP000813385"/>
    </source>
</evidence>
<evidence type="ECO:0000256" key="2">
    <source>
        <dbReference type="ARBA" id="ARBA00010992"/>
    </source>
</evidence>
<proteinExistence type="inferred from homology"/>
<evidence type="ECO:0000256" key="8">
    <source>
        <dbReference type="SAM" id="MobiDB-lite"/>
    </source>
</evidence>
<feature type="transmembrane region" description="Helical" evidence="9">
    <location>
        <begin position="146"/>
        <end position="167"/>
    </location>
</feature>
<feature type="region of interest" description="Disordered" evidence="8">
    <location>
        <begin position="1"/>
        <end position="22"/>
    </location>
</feature>
<feature type="transmembrane region" description="Helical" evidence="9">
    <location>
        <begin position="299"/>
        <end position="322"/>
    </location>
</feature>
<dbReference type="InterPro" id="IPR005828">
    <property type="entry name" value="MFS_sugar_transport-like"/>
</dbReference>
<dbReference type="EMBL" id="JAGPXD010000002">
    <property type="protein sequence ID" value="KAH7367708.1"/>
    <property type="molecule type" value="Genomic_DNA"/>
</dbReference>
<evidence type="ECO:0000256" key="5">
    <source>
        <dbReference type="ARBA" id="ARBA00022989"/>
    </source>
</evidence>
<evidence type="ECO:0000256" key="6">
    <source>
        <dbReference type="ARBA" id="ARBA00023136"/>
    </source>
</evidence>
<keyword evidence="3 7" id="KW-0813">Transport</keyword>
<gene>
    <name evidence="11" type="ORF">B0T11DRAFT_238379</name>
</gene>